<keyword evidence="3" id="KW-0732">Signal</keyword>
<dbReference type="InterPro" id="IPR037459">
    <property type="entry name" value="RhgT-like"/>
</dbReference>
<evidence type="ECO:0000259" key="4">
    <source>
        <dbReference type="Pfam" id="PF13472"/>
    </source>
</evidence>
<dbReference type="EMBL" id="RAPN01000001">
    <property type="protein sequence ID" value="RKD91095.1"/>
    <property type="molecule type" value="Genomic_DNA"/>
</dbReference>
<evidence type="ECO:0000313" key="6">
    <source>
        <dbReference type="Proteomes" id="UP000283387"/>
    </source>
</evidence>
<organism evidence="5 6">
    <name type="scientific">Mangrovibacterium diazotrophicum</name>
    <dbReference type="NCBI Taxonomy" id="1261403"/>
    <lineage>
        <taxon>Bacteria</taxon>
        <taxon>Pseudomonadati</taxon>
        <taxon>Bacteroidota</taxon>
        <taxon>Bacteroidia</taxon>
        <taxon>Marinilabiliales</taxon>
        <taxon>Prolixibacteraceae</taxon>
        <taxon>Mangrovibacterium</taxon>
    </lineage>
</organism>
<feature type="chain" id="PRO_5019326140" evidence="3">
    <location>
        <begin position="21"/>
        <end position="253"/>
    </location>
</feature>
<gene>
    <name evidence="5" type="ORF">BC643_1444</name>
</gene>
<proteinExistence type="inferred from homology"/>
<keyword evidence="2" id="KW-0378">Hydrolase</keyword>
<dbReference type="OrthoDB" id="1289639at2"/>
<evidence type="ECO:0000256" key="2">
    <source>
        <dbReference type="ARBA" id="ARBA00022801"/>
    </source>
</evidence>
<dbReference type="PANTHER" id="PTHR43695">
    <property type="entry name" value="PUTATIVE (AFU_ORTHOLOGUE AFUA_2G17250)-RELATED"/>
    <property type="match status" value="1"/>
</dbReference>
<dbReference type="Proteomes" id="UP000283387">
    <property type="component" value="Unassembled WGS sequence"/>
</dbReference>
<name>A0A419W6L9_9BACT</name>
<feature type="domain" description="SGNH hydrolase-type esterase" evidence="4">
    <location>
        <begin position="37"/>
        <end position="231"/>
    </location>
</feature>
<dbReference type="SUPFAM" id="SSF52266">
    <property type="entry name" value="SGNH hydrolase"/>
    <property type="match status" value="1"/>
</dbReference>
<evidence type="ECO:0000256" key="1">
    <source>
        <dbReference type="ARBA" id="ARBA00008668"/>
    </source>
</evidence>
<dbReference type="Gene3D" id="3.40.50.1110">
    <property type="entry name" value="SGNH hydrolase"/>
    <property type="match status" value="1"/>
</dbReference>
<sequence length="253" mass="29239">MKARVILLAAITLLFGACQSSEQSKEKEEQHVKIYMIGDSTMANKEENRRPETGWGMVFSEFFNDKVEVDNHAVNGRSSKSFIGEGRWDKVYEQLQPGDYLFIQFGHNDQKFKSPDRYTNPFTTYRANLERYVTEAREKGAIPILLSSIVRRNFNEYGCLIDTHTDYPLVTRLVADDMDVPFIDLQRLTEFRVTELGPDDSKKLYNWLEPGENPNYPDGVQDDTHLNNEGAHEVAQMVINELKKKDILTNYIK</sequence>
<dbReference type="InterPro" id="IPR013830">
    <property type="entry name" value="SGNH_hydro"/>
</dbReference>
<dbReference type="PANTHER" id="PTHR43695:SF1">
    <property type="entry name" value="RHAMNOGALACTURONAN ACETYLESTERASE"/>
    <property type="match status" value="1"/>
</dbReference>
<reference evidence="5 6" key="1">
    <citation type="submission" date="2018-09" db="EMBL/GenBank/DDBJ databases">
        <title>Genomic Encyclopedia of Archaeal and Bacterial Type Strains, Phase II (KMG-II): from individual species to whole genera.</title>
        <authorList>
            <person name="Goeker M."/>
        </authorList>
    </citation>
    <scope>NUCLEOTIDE SEQUENCE [LARGE SCALE GENOMIC DNA]</scope>
    <source>
        <strain evidence="5 6">DSM 27148</strain>
    </source>
</reference>
<dbReference type="PROSITE" id="PS51257">
    <property type="entry name" value="PROKAR_LIPOPROTEIN"/>
    <property type="match status" value="1"/>
</dbReference>
<accession>A0A419W6L9</accession>
<dbReference type="RefSeq" id="WP_120272431.1">
    <property type="nucleotide sequence ID" value="NZ_RAPN01000001.1"/>
</dbReference>
<dbReference type="Pfam" id="PF13472">
    <property type="entry name" value="Lipase_GDSL_2"/>
    <property type="match status" value="1"/>
</dbReference>
<protein>
    <submittedName>
        <fullName evidence="5">Lysophospholipase L1-like esterase</fullName>
    </submittedName>
</protein>
<evidence type="ECO:0000313" key="5">
    <source>
        <dbReference type="EMBL" id="RKD91095.1"/>
    </source>
</evidence>
<dbReference type="AlphaFoldDB" id="A0A419W6L9"/>
<dbReference type="GO" id="GO:0016788">
    <property type="term" value="F:hydrolase activity, acting on ester bonds"/>
    <property type="evidence" value="ECO:0007669"/>
    <property type="project" value="UniProtKB-ARBA"/>
</dbReference>
<dbReference type="CDD" id="cd01821">
    <property type="entry name" value="Rhamnogalacturan_acetylesterase_like"/>
    <property type="match status" value="1"/>
</dbReference>
<keyword evidence="6" id="KW-1185">Reference proteome</keyword>
<comment type="caution">
    <text evidence="5">The sequence shown here is derived from an EMBL/GenBank/DDBJ whole genome shotgun (WGS) entry which is preliminary data.</text>
</comment>
<comment type="similarity">
    <text evidence="1">Belongs to the 'GDSL' lipolytic enzyme family.</text>
</comment>
<evidence type="ECO:0000256" key="3">
    <source>
        <dbReference type="SAM" id="SignalP"/>
    </source>
</evidence>
<feature type="signal peptide" evidence="3">
    <location>
        <begin position="1"/>
        <end position="20"/>
    </location>
</feature>
<dbReference type="InterPro" id="IPR036514">
    <property type="entry name" value="SGNH_hydro_sf"/>
</dbReference>